<accession>A0A3Q9WSR2</accession>
<dbReference type="RefSeq" id="YP_009817964.1">
    <property type="nucleotide sequence ID" value="NC_048129.1"/>
</dbReference>
<dbReference type="InterPro" id="IPR003497">
    <property type="entry name" value="BRO_N_domain"/>
</dbReference>
<dbReference type="EMBL" id="LC413193">
    <property type="protein sequence ID" value="BBF66825.1"/>
    <property type="molecule type" value="Genomic_DNA"/>
</dbReference>
<keyword evidence="3" id="KW-1185">Reference proteome</keyword>
<proteinExistence type="predicted"/>
<dbReference type="Proteomes" id="UP000281986">
    <property type="component" value="Segment"/>
</dbReference>
<dbReference type="GeneID" id="55009318"/>
<sequence>MKVIKLNFAGFTLDAIVGHPDHELLFVANQVNTAAGLSDKRITNYVTQGVVKGVRLSSLVANLATSGQLREPSGKKMRGSTWLIDEPNTYKVLLRGHAPQSEPFRKWVTEEVLPAIRKTGKYDIAQSTTDTGKQLAEEFSALRGELQVLTAEVKSLREIIKELSVNRAPVEVAESPYIGTTKVAVCDRIDSRTLRDVADSMGLSTAVASKMTGRVTLSIEQALSNEWQKTDGRKLDTSTSQKGRCWNLYPKTWLDTRLTREMYRSAISRVLENAF</sequence>
<dbReference type="Pfam" id="PF02498">
    <property type="entry name" value="Bro-N"/>
    <property type="match status" value="1"/>
</dbReference>
<feature type="domain" description="Bro-N" evidence="1">
    <location>
        <begin position="1"/>
        <end position="120"/>
    </location>
</feature>
<dbReference type="PROSITE" id="PS51750">
    <property type="entry name" value="BRO_N"/>
    <property type="match status" value="1"/>
</dbReference>
<dbReference type="SMART" id="SM01040">
    <property type="entry name" value="Bro-N"/>
    <property type="match status" value="1"/>
</dbReference>
<organism evidence="2 3">
    <name type="scientific">Klebsiella phage KN1-1</name>
    <name type="common">Bacteriophage KN1-1</name>
    <dbReference type="NCBI Taxonomy" id="2282629"/>
    <lineage>
        <taxon>Viruses</taxon>
        <taxon>Duplodnaviria</taxon>
        <taxon>Heunggongvirae</taxon>
        <taxon>Uroviricota</taxon>
        <taxon>Caudoviricetes</taxon>
        <taxon>Autographivirales</taxon>
        <taxon>Autotranscriptaviridae</taxon>
        <taxon>Studiervirinae</taxon>
        <taxon>Przondovirus</taxon>
        <taxon>Przondovirus KN11</taxon>
    </lineage>
</organism>
<evidence type="ECO:0000259" key="1">
    <source>
        <dbReference type="PROSITE" id="PS51750"/>
    </source>
</evidence>
<reference evidence="2 3" key="1">
    <citation type="journal article" date="2019" name="Microb. Biotechnol.">
        <title>Identification of three podoviruses infecting Klebsiella encoding capsule depolymerases that digest specific capsular types.</title>
        <authorList>
            <person name="Pan Y.-J."/>
            <person name="Lin T.-L."/>
            <person name="Chen Y.-Y."/>
            <person name="Lai P.-H."/>
            <person name="Tsai Y.-T."/>
            <person name="Hsu C.-R."/>
            <person name="Hsieh P.-F."/>
            <person name="Lin Y.-T."/>
            <person name="Wang J.-T."/>
        </authorList>
    </citation>
    <scope>NUCLEOTIDE SEQUENCE [LARGE SCALE GENOMIC DNA]</scope>
</reference>
<evidence type="ECO:0000313" key="2">
    <source>
        <dbReference type="EMBL" id="BBF66825.1"/>
    </source>
</evidence>
<protein>
    <submittedName>
        <fullName evidence="2">Prophage antirepressor</fullName>
    </submittedName>
</protein>
<evidence type="ECO:0000313" key="3">
    <source>
        <dbReference type="Proteomes" id="UP000281986"/>
    </source>
</evidence>
<organismHost>
    <name type="scientific">Klebsiella pneumoniae</name>
    <dbReference type="NCBI Taxonomy" id="573"/>
</organismHost>
<name>A0A3Q9WSR2_BPKN1</name>
<dbReference type="KEGG" id="vg:55009318"/>